<evidence type="ECO:0000313" key="1">
    <source>
        <dbReference type="EMBL" id="MBI1493254.1"/>
    </source>
</evidence>
<dbReference type="Proteomes" id="UP000640583">
    <property type="component" value="Unassembled WGS sequence"/>
</dbReference>
<organism evidence="1 2">
    <name type="scientific">Halocynthiibacter styelae</name>
    <dbReference type="NCBI Taxonomy" id="2761955"/>
    <lineage>
        <taxon>Bacteria</taxon>
        <taxon>Pseudomonadati</taxon>
        <taxon>Pseudomonadota</taxon>
        <taxon>Alphaproteobacteria</taxon>
        <taxon>Rhodobacterales</taxon>
        <taxon>Paracoccaceae</taxon>
        <taxon>Halocynthiibacter</taxon>
    </lineage>
</organism>
<dbReference type="RefSeq" id="WP_228848106.1">
    <property type="nucleotide sequence ID" value="NZ_JADCKQ010000004.1"/>
</dbReference>
<dbReference type="AlphaFoldDB" id="A0A8J7LKT3"/>
<comment type="caution">
    <text evidence="1">The sequence shown here is derived from an EMBL/GenBank/DDBJ whole genome shotgun (WGS) entry which is preliminary data.</text>
</comment>
<gene>
    <name evidence="1" type="ORF">H1D41_06380</name>
</gene>
<dbReference type="EMBL" id="JADCKQ010000004">
    <property type="protein sequence ID" value="MBI1493254.1"/>
    <property type="molecule type" value="Genomic_DNA"/>
</dbReference>
<protein>
    <submittedName>
        <fullName evidence="1">Uncharacterized protein</fullName>
    </submittedName>
</protein>
<name>A0A8J7LKT3_9RHOB</name>
<accession>A0A8J7LKT3</accession>
<evidence type="ECO:0000313" key="2">
    <source>
        <dbReference type="Proteomes" id="UP000640583"/>
    </source>
</evidence>
<keyword evidence="2" id="KW-1185">Reference proteome</keyword>
<sequence length="219" mass="24580">MRLKIVVLAVSAACIAGTFFGVRYYKQSAYPVLQIINCGDYELQDRPDISSEFSRLVSLCEKPREFTWNTGLNVGENLLFWRSIYADRNLTRGSYPILSINQAPDEYVPDAEGMYQLSAFVNMTRETCDDGQCIADIVSQRIANSDVTSPVYRVQGVTWVPVYCKTGDNETVSISEYLNMQTGDASSSRDQLPLEHCSSPCFSFEACKTELISIPQRSK</sequence>
<proteinExistence type="predicted"/>
<reference evidence="1" key="1">
    <citation type="submission" date="2020-10" db="EMBL/GenBank/DDBJ databases">
        <title>Paenihalocynthiibacter styelae gen. nov., sp. nov., isolated from stalked sea squirt Styela clava.</title>
        <authorList>
            <person name="Kim Y.-O."/>
            <person name="Yoon J.-H."/>
        </authorList>
    </citation>
    <scope>NUCLEOTIDE SEQUENCE</scope>
    <source>
        <strain evidence="1">MYP1-1</strain>
    </source>
</reference>